<comment type="caution">
    <text evidence="1">The sequence shown here is derived from an EMBL/GenBank/DDBJ whole genome shotgun (WGS) entry which is preliminary data.</text>
</comment>
<dbReference type="Proteomes" id="UP000309673">
    <property type="component" value="Unassembled WGS sequence"/>
</dbReference>
<evidence type="ECO:0000313" key="1">
    <source>
        <dbReference type="EMBL" id="TJY44268.1"/>
    </source>
</evidence>
<keyword evidence="2" id="KW-1185">Reference proteome</keyword>
<sequence>MKTNILQAIMTHSEKDGYLGHVRFEVEGHKQPYELTLQSDGRLDYWNYSLNFANQPGSEEEIDTVERAVEEDDELFDRLVEAALNSQEQP</sequence>
<organism evidence="1 2">
    <name type="scientific">Cohnella pontilimi</name>
    <dbReference type="NCBI Taxonomy" id="2564100"/>
    <lineage>
        <taxon>Bacteria</taxon>
        <taxon>Bacillati</taxon>
        <taxon>Bacillota</taxon>
        <taxon>Bacilli</taxon>
        <taxon>Bacillales</taxon>
        <taxon>Paenibacillaceae</taxon>
        <taxon>Cohnella</taxon>
    </lineage>
</organism>
<dbReference type="RefSeq" id="WP_136776057.1">
    <property type="nucleotide sequence ID" value="NZ_SUPK01000001.1"/>
</dbReference>
<dbReference type="OrthoDB" id="2665115at2"/>
<proteinExistence type="predicted"/>
<dbReference type="EMBL" id="SUPK01000001">
    <property type="protein sequence ID" value="TJY44268.1"/>
    <property type="molecule type" value="Genomic_DNA"/>
</dbReference>
<dbReference type="AlphaFoldDB" id="A0A4U0FH68"/>
<protein>
    <submittedName>
        <fullName evidence="1">Uncharacterized protein</fullName>
    </submittedName>
</protein>
<name>A0A4U0FH68_9BACL</name>
<reference evidence="1 2" key="1">
    <citation type="submission" date="2019-04" db="EMBL/GenBank/DDBJ databases">
        <title>Cohnella sp. nov., isolated from soil.</title>
        <authorList>
            <person name="Kim W."/>
        </authorList>
    </citation>
    <scope>NUCLEOTIDE SEQUENCE [LARGE SCALE GENOMIC DNA]</scope>
    <source>
        <strain evidence="1 2">CAU 1483</strain>
    </source>
</reference>
<evidence type="ECO:0000313" key="2">
    <source>
        <dbReference type="Proteomes" id="UP000309673"/>
    </source>
</evidence>
<gene>
    <name evidence="1" type="ORF">E5161_02450</name>
</gene>
<accession>A0A4U0FH68</accession>